<dbReference type="EMBL" id="CATQJL010000305">
    <property type="protein sequence ID" value="CAJ0604128.1"/>
    <property type="molecule type" value="Genomic_DNA"/>
</dbReference>
<dbReference type="Proteomes" id="UP001176961">
    <property type="component" value="Unassembled WGS sequence"/>
</dbReference>
<comment type="caution">
    <text evidence="1">The sequence shown here is derived from an EMBL/GenBank/DDBJ whole genome shotgun (WGS) entry which is preliminary data.</text>
</comment>
<evidence type="ECO:0000313" key="1">
    <source>
        <dbReference type="EMBL" id="CAJ0604128.1"/>
    </source>
</evidence>
<reference evidence="1" key="1">
    <citation type="submission" date="2023-07" db="EMBL/GenBank/DDBJ databases">
        <authorList>
            <consortium name="CYATHOMIX"/>
        </authorList>
    </citation>
    <scope>NUCLEOTIDE SEQUENCE</scope>
    <source>
        <strain evidence="1">N/A</strain>
    </source>
</reference>
<evidence type="ECO:0000313" key="2">
    <source>
        <dbReference type="Proteomes" id="UP001176961"/>
    </source>
</evidence>
<proteinExistence type="predicted"/>
<protein>
    <submittedName>
        <fullName evidence="1">Uncharacterized protein</fullName>
    </submittedName>
</protein>
<keyword evidence="2" id="KW-1185">Reference proteome</keyword>
<name>A0AA36MB91_CYLNA</name>
<gene>
    <name evidence="1" type="ORF">CYNAS_LOCUS16111</name>
</gene>
<organism evidence="1 2">
    <name type="scientific">Cylicocyclus nassatus</name>
    <name type="common">Nematode worm</name>
    <dbReference type="NCBI Taxonomy" id="53992"/>
    <lineage>
        <taxon>Eukaryota</taxon>
        <taxon>Metazoa</taxon>
        <taxon>Ecdysozoa</taxon>
        <taxon>Nematoda</taxon>
        <taxon>Chromadorea</taxon>
        <taxon>Rhabditida</taxon>
        <taxon>Rhabditina</taxon>
        <taxon>Rhabditomorpha</taxon>
        <taxon>Strongyloidea</taxon>
        <taxon>Strongylidae</taxon>
        <taxon>Cylicocyclus</taxon>
    </lineage>
</organism>
<sequence length="136" mass="15423">MEYTYAGSPMSVSSNGSLTDIIGSFYCQNNSELCVEDVFGRQWRPAQAENLITVVPSIACMEGGRYHRCGVFLLFVASRPSSTSDMVTSTMEGIRYHDMFKDGKFLHFADYVYVPIRGFSCNSCRENYCRPHQRLI</sequence>
<dbReference type="AlphaFoldDB" id="A0AA36MB91"/>
<accession>A0AA36MB91</accession>